<evidence type="ECO:0000313" key="1">
    <source>
        <dbReference type="EMBL" id="KAJ1123358.1"/>
    </source>
</evidence>
<reference evidence="1" key="1">
    <citation type="journal article" date="2022" name="bioRxiv">
        <title>Sequencing and chromosome-scale assembly of the giantPleurodeles waltlgenome.</title>
        <authorList>
            <person name="Brown T."/>
            <person name="Elewa A."/>
            <person name="Iarovenko S."/>
            <person name="Subramanian E."/>
            <person name="Araus A.J."/>
            <person name="Petzold A."/>
            <person name="Susuki M."/>
            <person name="Suzuki K.-i.T."/>
            <person name="Hayashi T."/>
            <person name="Toyoda A."/>
            <person name="Oliveira C."/>
            <person name="Osipova E."/>
            <person name="Leigh N.D."/>
            <person name="Simon A."/>
            <person name="Yun M.H."/>
        </authorList>
    </citation>
    <scope>NUCLEOTIDE SEQUENCE</scope>
    <source>
        <strain evidence="1">20211129_DDA</strain>
        <tissue evidence="1">Liver</tissue>
    </source>
</reference>
<sequence>MEKTSATCLGPTVSASKHQSSLALKKSRIIPSSEPSTSIEPILEKIKQHLDTKQTQLHIKTQTGPVLVKAFGTEGQSQGGLHDGRFLRGLYWPDLQSLHDPPLSELAMATLCCSGLRQD</sequence>
<dbReference type="EMBL" id="JANPWB010000011">
    <property type="protein sequence ID" value="KAJ1123358.1"/>
    <property type="molecule type" value="Genomic_DNA"/>
</dbReference>
<protein>
    <submittedName>
        <fullName evidence="1">Uncharacterized protein</fullName>
    </submittedName>
</protein>
<proteinExistence type="predicted"/>
<comment type="caution">
    <text evidence="1">The sequence shown here is derived from an EMBL/GenBank/DDBJ whole genome shotgun (WGS) entry which is preliminary data.</text>
</comment>
<gene>
    <name evidence="1" type="ORF">NDU88_001828</name>
</gene>
<organism evidence="1 2">
    <name type="scientific">Pleurodeles waltl</name>
    <name type="common">Iberian ribbed newt</name>
    <dbReference type="NCBI Taxonomy" id="8319"/>
    <lineage>
        <taxon>Eukaryota</taxon>
        <taxon>Metazoa</taxon>
        <taxon>Chordata</taxon>
        <taxon>Craniata</taxon>
        <taxon>Vertebrata</taxon>
        <taxon>Euteleostomi</taxon>
        <taxon>Amphibia</taxon>
        <taxon>Batrachia</taxon>
        <taxon>Caudata</taxon>
        <taxon>Salamandroidea</taxon>
        <taxon>Salamandridae</taxon>
        <taxon>Pleurodelinae</taxon>
        <taxon>Pleurodeles</taxon>
    </lineage>
</organism>
<dbReference type="AlphaFoldDB" id="A0AAV7PCB3"/>
<evidence type="ECO:0000313" key="2">
    <source>
        <dbReference type="Proteomes" id="UP001066276"/>
    </source>
</evidence>
<keyword evidence="2" id="KW-1185">Reference proteome</keyword>
<accession>A0AAV7PCB3</accession>
<name>A0AAV7PCB3_PLEWA</name>
<dbReference type="Proteomes" id="UP001066276">
    <property type="component" value="Chromosome 7"/>
</dbReference>